<dbReference type="AlphaFoldDB" id="A0A158GKG8"/>
<sequence>MTSEELQVASKDVIVGDAIRLATVHSGSACGRLANVVGVTVIGVNVKIDTDLGVSEFLPVNRSITVWR</sequence>
<proteinExistence type="predicted"/>
<dbReference type="EMBL" id="FCOK02000015">
    <property type="protein sequence ID" value="SAL32311.1"/>
    <property type="molecule type" value="Genomic_DNA"/>
</dbReference>
<reference evidence="1 2" key="1">
    <citation type="submission" date="2016-01" db="EMBL/GenBank/DDBJ databases">
        <authorList>
            <person name="Oliw E.H."/>
        </authorList>
    </citation>
    <scope>NUCLEOTIDE SEQUENCE [LARGE SCALE GENOMIC DNA]</scope>
    <source>
        <strain evidence="1">LMG 27134</strain>
    </source>
</reference>
<dbReference type="RefSeq" id="WP_062085438.1">
    <property type="nucleotide sequence ID" value="NZ_FCOK02000015.1"/>
</dbReference>
<protein>
    <submittedName>
        <fullName evidence="1">Uncharacterized protein</fullName>
    </submittedName>
</protein>
<name>A0A158GKG8_9BURK</name>
<dbReference type="Proteomes" id="UP000054683">
    <property type="component" value="Unassembled WGS sequence"/>
</dbReference>
<evidence type="ECO:0000313" key="1">
    <source>
        <dbReference type="EMBL" id="SAL32311.1"/>
    </source>
</evidence>
<organism evidence="1 2">
    <name type="scientific">Caballeronia udeis</name>
    <dbReference type="NCBI Taxonomy" id="1232866"/>
    <lineage>
        <taxon>Bacteria</taxon>
        <taxon>Pseudomonadati</taxon>
        <taxon>Pseudomonadota</taxon>
        <taxon>Betaproteobacteria</taxon>
        <taxon>Burkholderiales</taxon>
        <taxon>Burkholderiaceae</taxon>
        <taxon>Caballeronia</taxon>
    </lineage>
</organism>
<evidence type="ECO:0000313" key="2">
    <source>
        <dbReference type="Proteomes" id="UP000054683"/>
    </source>
</evidence>
<accession>A0A158GKG8</accession>
<dbReference type="OrthoDB" id="9896097at2"/>
<gene>
    <name evidence="1" type="ORF">AWB69_02802</name>
</gene>